<evidence type="ECO:0000259" key="5">
    <source>
        <dbReference type="PROSITE" id="PS50835"/>
    </source>
</evidence>
<dbReference type="Pfam" id="PF18998">
    <property type="entry name" value="Flg_new_2"/>
    <property type="match status" value="1"/>
</dbReference>
<dbReference type="Gene3D" id="2.60.40.1080">
    <property type="match status" value="1"/>
</dbReference>
<feature type="domain" description="Ig-like" evidence="5">
    <location>
        <begin position="1433"/>
        <end position="1531"/>
    </location>
</feature>
<comment type="similarity">
    <text evidence="1">Belongs to the polysaccharide lyase 8 family.</text>
</comment>
<feature type="non-terminal residue" evidence="6">
    <location>
        <position position="1594"/>
    </location>
</feature>
<dbReference type="Gene3D" id="1.50.10.100">
    <property type="entry name" value="Chondroitin AC/alginate lyase"/>
    <property type="match status" value="1"/>
</dbReference>
<dbReference type="InterPro" id="IPR011013">
    <property type="entry name" value="Gal_mutarotase_sf_dom"/>
</dbReference>
<dbReference type="Gene3D" id="2.60.220.10">
    <property type="entry name" value="Polysaccharide lyase family 8-like, C-terminal"/>
    <property type="match status" value="1"/>
</dbReference>
<evidence type="ECO:0000313" key="7">
    <source>
        <dbReference type="Proteomes" id="UP001440599"/>
    </source>
</evidence>
<dbReference type="InterPro" id="IPR014718">
    <property type="entry name" value="GH-type_carb-bd"/>
</dbReference>
<dbReference type="InterPro" id="IPR011071">
    <property type="entry name" value="Lyase_8-like_C"/>
</dbReference>
<dbReference type="InterPro" id="IPR012970">
    <property type="entry name" value="Lyase_8_alpha_N"/>
</dbReference>
<keyword evidence="3 6" id="KW-0456">Lyase</keyword>
<dbReference type="CDD" id="cd13121">
    <property type="entry name" value="BF2867_like_C"/>
    <property type="match status" value="1"/>
</dbReference>
<dbReference type="SUPFAM" id="SSF49863">
    <property type="entry name" value="Hyaluronate lyase-like, C-terminal domain"/>
    <property type="match status" value="1"/>
</dbReference>
<feature type="signal peptide" evidence="4">
    <location>
        <begin position="1"/>
        <end position="25"/>
    </location>
</feature>
<dbReference type="InterPro" id="IPR004103">
    <property type="entry name" value="Lyase_8_C"/>
</dbReference>
<dbReference type="GO" id="GO:0016829">
    <property type="term" value="F:lyase activity"/>
    <property type="evidence" value="ECO:0007669"/>
    <property type="project" value="UniProtKB-KW"/>
</dbReference>
<dbReference type="PROSITE" id="PS50835">
    <property type="entry name" value="IG_LIKE"/>
    <property type="match status" value="1"/>
</dbReference>
<sequence>MKQARRWLSLTLCFAMAFQTLPAVGAADASTVLASCDFQSDAVGEAPQGWDAFATDGADPAQSWVQVLTDPEDPDNQILAVSATQTGYESYATWPLPETIDGEGLVSLRVYFPSDETLNPDGLPDSAGVHLFAPSGKQAVSLMNKGSSSALGHRPGTSPTKTLELQSIETGVWYDLDIRVDVQENTYAVWLDGVQLPADAAEQFSFRYAQDGVSAVRVAAPKNINGTIYADDIVVRTGAAEEIVSVEAPEGIQAAFGTAFAELGLPETVTVTLAGGGKAQVPVSWESADYHPDQPGEQVISGMLETGALYENGLGLKAELQVTVAEDTVDRNITAVADLPAITVLPGTPQENIPFPEYVEVTLEPGGSAQLPVSGWTAEGDYTPDVEGDYVFQGELALNGTVKNPQGLTAQVTVQVRRDVEAEAFQTVKARWREYLIGGTLDESDPEVAAYIEGINTAANEVWATLIKASEHPDRTLLWPELDMNTGTPHYEHGDTSVPAREEFNEVGTSFSRLLSLVKAYSTKGCDLYQNEQVLDEILAGYDLLTKSYYNADAMLYGNWYTWEIGIPQSFLQGLMILGDAVPQDKLDGYLAILDHFVPDSTTGTTRPTLTSPGVMTGANLLDKASSCAMIAVLSENGEQLELVKSEVKQVFRYANNTNDAINSGDDGFWQDGSYIQHEGIAYNGGYGATLYRQIGIFFAMFHDTPWQFTYEDNAQDIVYNSIFEGLEPLIYDGHFMDMTAGRGITRTAENDRQRTVGILTALLPYLGSMPTEEMERRFESMLKYYIGLDEDYFYAQTGNIHALLLAKELMADDTVEPRGEYALHKTYPSMDKTVHSMVDYCFAVSMHSNRTYNHEFINDEGKRTWNISDGMTYLYNGDDQYGGGYWATVDPRRLPGTTTEFVMRGDGVGQDKTNPFPFVGMAVLGDLYGVTGMHLKTLGNGSSKDGTEAKKSWFMFDDEIVALGSGITSNTGNYVETVIDNRRIAADASNEVQVNGVVRDDVLDNGPETEEVTSRFLRISDASDASGSFTIDFSSFLAEAGVKEGESVTVETQIRFPTAVNFFQTNLLDAEGNQVAYTFSRNSDKSYQSRNTDNGNVDTKLGTYKTNSWFTLTFVTDPQNKQFTVTMAVSGSEPVTKTLPYANAAAGDAVKIRFGTQSSNTVNGSLDVNYVKVSAGGQEVFSEDFFQLNTSSLPSWASITQNPAQNVEVTVENVTAPSAPKGTVIEEVSTIHLQGEEGSQIGYYFPEPSSVKVLKEVRTGDWSDVGPGSGEVTNGFATFAFDHGQKPSDAAYAYVVLPNKSEEETQAYADQTQSDITILAQTNDAHVVRENTLHITAGNFWNATEQFVGGIQVSAPACVMVRDGEGELTFSVSDPTQRGDSITVTYDGTATALLSGEGVEVISLDPVTFVVDTTQSYGESYSVCFACEPDSPVVTGVTVSPDTASVQVGTTQQFNAVVEGENEPDQAVTWSVEGAQSETTSISDTGLLTVAEDETAETLTVTATSVADEEFSGTATVTVTAAPVETYTLTVNGGTGSGEYEAGAQITVTANAPEEGMQFVNWTADGLKLEDDTASTLTITMPANAVTLTANYE</sequence>
<name>A0ABV1ESG7_9FIRM</name>
<dbReference type="Pfam" id="PF02278">
    <property type="entry name" value="Lyase_8"/>
    <property type="match status" value="2"/>
</dbReference>
<keyword evidence="2 4" id="KW-0732">Signal</keyword>
<accession>A0ABV1ESG7</accession>
<evidence type="ECO:0000256" key="2">
    <source>
        <dbReference type="ARBA" id="ARBA00022729"/>
    </source>
</evidence>
<dbReference type="Pfam" id="PF08124">
    <property type="entry name" value="Lyase_8_N"/>
    <property type="match status" value="1"/>
</dbReference>
<keyword evidence="7" id="KW-1185">Reference proteome</keyword>
<dbReference type="Proteomes" id="UP001440599">
    <property type="component" value="Unassembled WGS sequence"/>
</dbReference>
<protein>
    <submittedName>
        <fullName evidence="6">Polysaccharide lyase family 8 super-sandwich domain-containing protein</fullName>
    </submittedName>
</protein>
<dbReference type="SUPFAM" id="SSF48230">
    <property type="entry name" value="Chondroitin AC/alginate lyase"/>
    <property type="match status" value="1"/>
</dbReference>
<dbReference type="PANTHER" id="PTHR38481:SF1">
    <property type="entry name" value="HYALURONATE LYASE"/>
    <property type="match status" value="1"/>
</dbReference>
<dbReference type="InterPro" id="IPR007110">
    <property type="entry name" value="Ig-like_dom"/>
</dbReference>
<dbReference type="PANTHER" id="PTHR38481">
    <property type="entry name" value="HYALURONATE LYASE"/>
    <property type="match status" value="1"/>
</dbReference>
<evidence type="ECO:0000256" key="1">
    <source>
        <dbReference type="ARBA" id="ARBA00006699"/>
    </source>
</evidence>
<gene>
    <name evidence="6" type="ORF">WMO45_13525</name>
</gene>
<evidence type="ECO:0000256" key="3">
    <source>
        <dbReference type="ARBA" id="ARBA00023239"/>
    </source>
</evidence>
<feature type="chain" id="PRO_5045177985" evidence="4">
    <location>
        <begin position="26"/>
        <end position="1594"/>
    </location>
</feature>
<dbReference type="InterPro" id="IPR008929">
    <property type="entry name" value="Chondroitin_lyas"/>
</dbReference>
<proteinExistence type="inferred from homology"/>
<dbReference type="Gene3D" id="2.70.98.10">
    <property type="match status" value="2"/>
</dbReference>
<evidence type="ECO:0000256" key="4">
    <source>
        <dbReference type="SAM" id="SignalP"/>
    </source>
</evidence>
<organism evidence="6 7">
    <name type="scientific">Flavonifractor hominis</name>
    <dbReference type="NCBI Taxonomy" id="3133178"/>
    <lineage>
        <taxon>Bacteria</taxon>
        <taxon>Bacillati</taxon>
        <taxon>Bacillota</taxon>
        <taxon>Clostridia</taxon>
        <taxon>Eubacteriales</taxon>
        <taxon>Oscillospiraceae</taxon>
        <taxon>Flavonifractor</taxon>
    </lineage>
</organism>
<evidence type="ECO:0000313" key="6">
    <source>
        <dbReference type="EMBL" id="MEQ2457535.1"/>
    </source>
</evidence>
<dbReference type="InterPro" id="IPR003159">
    <property type="entry name" value="Lyase_8_central_dom"/>
</dbReference>
<dbReference type="SUPFAM" id="SSF74650">
    <property type="entry name" value="Galactose mutarotase-like"/>
    <property type="match status" value="2"/>
</dbReference>
<dbReference type="EMBL" id="JBBMFT010000022">
    <property type="protein sequence ID" value="MEQ2457535.1"/>
    <property type="molecule type" value="Genomic_DNA"/>
</dbReference>
<comment type="caution">
    <text evidence="6">The sequence shown here is derived from an EMBL/GenBank/DDBJ whole genome shotgun (WGS) entry which is preliminary data.</text>
</comment>
<dbReference type="InterPro" id="IPR044060">
    <property type="entry name" value="Bacterial_rp_domain"/>
</dbReference>
<dbReference type="Pfam" id="PF02884">
    <property type="entry name" value="Lyase_8_C"/>
    <property type="match status" value="1"/>
</dbReference>
<dbReference type="InterPro" id="IPR038970">
    <property type="entry name" value="Lyase_8"/>
</dbReference>
<dbReference type="RefSeq" id="WP_349141414.1">
    <property type="nucleotide sequence ID" value="NZ_JBBMFT010000022.1"/>
</dbReference>
<reference evidence="6 7" key="1">
    <citation type="submission" date="2024-03" db="EMBL/GenBank/DDBJ databases">
        <title>Human intestinal bacterial collection.</title>
        <authorList>
            <person name="Pauvert C."/>
            <person name="Hitch T.C.A."/>
            <person name="Clavel T."/>
        </authorList>
    </citation>
    <scope>NUCLEOTIDE SEQUENCE [LARGE SCALE GENOMIC DNA]</scope>
    <source>
        <strain evidence="6 7">CLA-AP-H34</strain>
    </source>
</reference>